<evidence type="ECO:0000313" key="5">
    <source>
        <dbReference type="EMBL" id="MDR7087028.1"/>
    </source>
</evidence>
<protein>
    <submittedName>
        <fullName evidence="5">Acyl-CoA thioesterase-2</fullName>
        <ecNumber evidence="5">3.1.2.-</ecNumber>
    </submittedName>
</protein>
<evidence type="ECO:0000259" key="3">
    <source>
        <dbReference type="Pfam" id="PF02551"/>
    </source>
</evidence>
<evidence type="ECO:0000313" key="6">
    <source>
        <dbReference type="Proteomes" id="UP001257739"/>
    </source>
</evidence>
<evidence type="ECO:0000259" key="4">
    <source>
        <dbReference type="Pfam" id="PF13622"/>
    </source>
</evidence>
<dbReference type="EC" id="3.1.2.-" evidence="5"/>
<dbReference type="Proteomes" id="UP001257739">
    <property type="component" value="Unassembled WGS sequence"/>
</dbReference>
<name>A0ABU1UPF3_9ACTN</name>
<dbReference type="PANTHER" id="PTHR11066:SF34">
    <property type="entry name" value="ACYL-COENZYME A THIOESTERASE 8"/>
    <property type="match status" value="1"/>
</dbReference>
<dbReference type="GO" id="GO:0016787">
    <property type="term" value="F:hydrolase activity"/>
    <property type="evidence" value="ECO:0007669"/>
    <property type="project" value="UniProtKB-KW"/>
</dbReference>
<dbReference type="CDD" id="cd03445">
    <property type="entry name" value="Thioesterase_II_repeat2"/>
    <property type="match status" value="1"/>
</dbReference>
<keyword evidence="2 5" id="KW-0378">Hydrolase</keyword>
<comment type="similarity">
    <text evidence="1">Belongs to the C/M/P thioester hydrolase family.</text>
</comment>
<dbReference type="PANTHER" id="PTHR11066">
    <property type="entry name" value="ACYL-COA THIOESTERASE"/>
    <property type="match status" value="1"/>
</dbReference>
<reference evidence="5 6" key="1">
    <citation type="submission" date="2023-07" db="EMBL/GenBank/DDBJ databases">
        <title>Sorghum-associated microbial communities from plants grown in Nebraska, USA.</title>
        <authorList>
            <person name="Schachtman D."/>
        </authorList>
    </citation>
    <scope>NUCLEOTIDE SEQUENCE [LARGE SCALE GENOMIC DNA]</scope>
    <source>
        <strain evidence="5 6">BE248</strain>
    </source>
</reference>
<accession>A0ABU1UPF3</accession>
<feature type="domain" description="Acyl-CoA thioesterase 2 C-terminal" evidence="3">
    <location>
        <begin position="178"/>
        <end position="282"/>
    </location>
</feature>
<dbReference type="EMBL" id="JAVDWH010000001">
    <property type="protein sequence ID" value="MDR7087028.1"/>
    <property type="molecule type" value="Genomic_DNA"/>
</dbReference>
<gene>
    <name evidence="5" type="ORF">J2X11_001867</name>
</gene>
<dbReference type="InterPro" id="IPR049449">
    <property type="entry name" value="TesB_ACOT8-like_N"/>
</dbReference>
<comment type="caution">
    <text evidence="5">The sequence shown here is derived from an EMBL/GenBank/DDBJ whole genome shotgun (WGS) entry which is preliminary data.</text>
</comment>
<dbReference type="RefSeq" id="WP_309969986.1">
    <property type="nucleotide sequence ID" value="NZ_JAVDWH010000001.1"/>
</dbReference>
<dbReference type="InterPro" id="IPR003703">
    <property type="entry name" value="Acyl_CoA_thio"/>
</dbReference>
<proteinExistence type="inferred from homology"/>
<dbReference type="Pfam" id="PF02551">
    <property type="entry name" value="Acyl_CoA_thio"/>
    <property type="match status" value="1"/>
</dbReference>
<feature type="domain" description="Acyl-CoA thioesterase-like N-terminal HotDog" evidence="4">
    <location>
        <begin position="32"/>
        <end position="110"/>
    </location>
</feature>
<evidence type="ECO:0000256" key="1">
    <source>
        <dbReference type="ARBA" id="ARBA00006538"/>
    </source>
</evidence>
<dbReference type="InterPro" id="IPR025652">
    <property type="entry name" value="TesB_C"/>
</dbReference>
<dbReference type="Pfam" id="PF13622">
    <property type="entry name" value="4HBT_3"/>
    <property type="match status" value="1"/>
</dbReference>
<dbReference type="SUPFAM" id="SSF54637">
    <property type="entry name" value="Thioesterase/thiol ester dehydrase-isomerase"/>
    <property type="match status" value="2"/>
</dbReference>
<dbReference type="InterPro" id="IPR029069">
    <property type="entry name" value="HotDog_dom_sf"/>
</dbReference>
<evidence type="ECO:0000256" key="2">
    <source>
        <dbReference type="ARBA" id="ARBA00022801"/>
    </source>
</evidence>
<dbReference type="InterPro" id="IPR042171">
    <property type="entry name" value="Acyl-CoA_hotdog"/>
</dbReference>
<dbReference type="CDD" id="cd03444">
    <property type="entry name" value="Thioesterase_II_repeat1"/>
    <property type="match status" value="1"/>
</dbReference>
<organism evidence="5 6">
    <name type="scientific">Aeromicrobium panaciterrae</name>
    <dbReference type="NCBI Taxonomy" id="363861"/>
    <lineage>
        <taxon>Bacteria</taxon>
        <taxon>Bacillati</taxon>
        <taxon>Actinomycetota</taxon>
        <taxon>Actinomycetes</taxon>
        <taxon>Propionibacteriales</taxon>
        <taxon>Nocardioidaceae</taxon>
        <taxon>Aeromicrobium</taxon>
    </lineage>
</organism>
<dbReference type="Gene3D" id="2.40.160.210">
    <property type="entry name" value="Acyl-CoA thioesterase, double hotdog domain"/>
    <property type="match status" value="1"/>
</dbReference>
<sequence length="289" mass="31841">MPGSLSEVVGLLELEQLEVGLYRGSQPETSSMTRVFGGQVAAQALMAAQLTVPEDRSVHSLHIYFILGGDPSIPIVYDVEKIRDGRSFTTRRVAARQHGAIIFYMTASFQVEEEGFNHQDSMPDVPSPEDSTPLIDMINTSGQEGQDIWDQEWASFDLRYVGDNRAPDDPQRELVPVVQRIWFRANGELPASPAIHNAAFTYISDFSLLGASLLPHGVFIGQPEVQAASIDHAIWFHHPMKVDEWLLYDQKSPSASGARGLSTARVFAQDGTLVATVAQEGLIRPVTPR</sequence>
<keyword evidence="6" id="KW-1185">Reference proteome</keyword>